<organism evidence="1">
    <name type="scientific">marine sediment metagenome</name>
    <dbReference type="NCBI Taxonomy" id="412755"/>
    <lineage>
        <taxon>unclassified sequences</taxon>
        <taxon>metagenomes</taxon>
        <taxon>ecological metagenomes</taxon>
    </lineage>
</organism>
<dbReference type="EMBL" id="LAZR01023931">
    <property type="protein sequence ID" value="KKL76822.1"/>
    <property type="molecule type" value="Genomic_DNA"/>
</dbReference>
<dbReference type="AlphaFoldDB" id="A0A0F9HNY3"/>
<reference evidence="1" key="1">
    <citation type="journal article" date="2015" name="Nature">
        <title>Complex archaea that bridge the gap between prokaryotes and eukaryotes.</title>
        <authorList>
            <person name="Spang A."/>
            <person name="Saw J.H."/>
            <person name="Jorgensen S.L."/>
            <person name="Zaremba-Niedzwiedzka K."/>
            <person name="Martijn J."/>
            <person name="Lind A.E."/>
            <person name="van Eijk R."/>
            <person name="Schleper C."/>
            <person name="Guy L."/>
            <person name="Ettema T.J."/>
        </authorList>
    </citation>
    <scope>NUCLEOTIDE SEQUENCE</scope>
</reference>
<comment type="caution">
    <text evidence="1">The sequence shown here is derived from an EMBL/GenBank/DDBJ whole genome shotgun (WGS) entry which is preliminary data.</text>
</comment>
<gene>
    <name evidence="1" type="ORF">LCGC14_2041000</name>
</gene>
<name>A0A0F9HNY3_9ZZZZ</name>
<evidence type="ECO:0000313" key="1">
    <source>
        <dbReference type="EMBL" id="KKL76822.1"/>
    </source>
</evidence>
<accession>A0A0F9HNY3</accession>
<sequence>MDPETLALEVRKYASDNEAERYERLREMYQRWLVTSNGTFLDFILTAAATDGPVTV</sequence>
<proteinExistence type="predicted"/>
<protein>
    <submittedName>
        <fullName evidence="1">Uncharacterized protein</fullName>
    </submittedName>
</protein>